<reference evidence="3 4" key="1">
    <citation type="submission" date="2011-01" db="EMBL/GenBank/DDBJ databases">
        <authorList>
            <person name="Durkin A.S."/>
            <person name="Madupu R."/>
            <person name="Torralba M."/>
            <person name="Gillis M."/>
            <person name="Methe B."/>
            <person name="Sutton G."/>
            <person name="Nelson K.E."/>
        </authorList>
    </citation>
    <scope>NUCLEOTIDE SEQUENCE [LARGE SCALE GENOMIC DNA]</scope>
    <source>
        <strain evidence="3 4">ACS-025-V-Sch4</strain>
    </source>
</reference>
<dbReference type="InterPro" id="IPR036867">
    <property type="entry name" value="R3H_dom_sf"/>
</dbReference>
<organism evidence="3 4">
    <name type="scientific">Anaerococcus hydrogenalis ACS-025-V-Sch4</name>
    <dbReference type="NCBI Taxonomy" id="879306"/>
    <lineage>
        <taxon>Bacteria</taxon>
        <taxon>Bacillati</taxon>
        <taxon>Bacillota</taxon>
        <taxon>Tissierellia</taxon>
        <taxon>Tissierellales</taxon>
        <taxon>Peptoniphilaceae</taxon>
        <taxon>Anaerococcus</taxon>
    </lineage>
</organism>
<dbReference type="PANTHER" id="PTHR35800:SF1">
    <property type="entry name" value="RNA-BINDING PROTEIN KHPB"/>
    <property type="match status" value="1"/>
</dbReference>
<dbReference type="AlphaFoldDB" id="F0GYU6"/>
<dbReference type="SMART" id="SM00393">
    <property type="entry name" value="R3H"/>
    <property type="match status" value="1"/>
</dbReference>
<dbReference type="SUPFAM" id="SSF54814">
    <property type="entry name" value="Prokaryotic type KH domain (KH-domain type II)"/>
    <property type="match status" value="1"/>
</dbReference>
<dbReference type="GO" id="GO:0003723">
    <property type="term" value="F:RNA binding"/>
    <property type="evidence" value="ECO:0007669"/>
    <property type="project" value="UniProtKB-KW"/>
</dbReference>
<proteinExistence type="predicted"/>
<dbReference type="EMBL" id="AEXN01000010">
    <property type="protein sequence ID" value="EGC84624.1"/>
    <property type="molecule type" value="Genomic_DNA"/>
</dbReference>
<keyword evidence="4" id="KW-1185">Reference proteome</keyword>
<dbReference type="Proteomes" id="UP000005277">
    <property type="component" value="Unassembled WGS sequence"/>
</dbReference>
<dbReference type="InterPro" id="IPR001374">
    <property type="entry name" value="R3H_dom"/>
</dbReference>
<dbReference type="Gene3D" id="3.30.1370.50">
    <property type="entry name" value="R3H-like domain"/>
    <property type="match status" value="1"/>
</dbReference>
<dbReference type="InterPro" id="IPR039247">
    <property type="entry name" value="KhpB"/>
</dbReference>
<name>F0GYU6_9FIRM</name>
<evidence type="ECO:0000259" key="2">
    <source>
        <dbReference type="PROSITE" id="PS51061"/>
    </source>
</evidence>
<dbReference type="CDD" id="cd02644">
    <property type="entry name" value="R3H_jag"/>
    <property type="match status" value="1"/>
</dbReference>
<dbReference type="InterPro" id="IPR015946">
    <property type="entry name" value="KH_dom-like_a/b"/>
</dbReference>
<protein>
    <recommendedName>
        <fullName evidence="2">R3H domain-containing protein</fullName>
    </recommendedName>
</protein>
<sequence length="171" mass="20028">MEDEKESLDLEVKNEEDKEDEVSLYYKAKDLLEKILIDMHFEDVKVIGNLEDNIIKLEAKIDPKDTGIVIGKGGKTLDAIETVIRKIIKARSNKVKLNIDINNYKKRRDEKIIMLADQACKKVLKTRKSWNLKYMNSYERRLAHEQISKYDKLDSHSEGVEPKRFVVVDYK</sequence>
<accession>F0GYU6</accession>
<dbReference type="PANTHER" id="PTHR35800">
    <property type="entry name" value="PROTEIN JAG"/>
    <property type="match status" value="1"/>
</dbReference>
<dbReference type="Gene3D" id="3.30.300.20">
    <property type="match status" value="1"/>
</dbReference>
<evidence type="ECO:0000313" key="4">
    <source>
        <dbReference type="Proteomes" id="UP000005277"/>
    </source>
</evidence>
<dbReference type="SUPFAM" id="SSF82708">
    <property type="entry name" value="R3H domain"/>
    <property type="match status" value="1"/>
</dbReference>
<dbReference type="InterPro" id="IPR034079">
    <property type="entry name" value="R3H_KhpB"/>
</dbReference>
<dbReference type="Pfam" id="PF01424">
    <property type="entry name" value="R3H"/>
    <property type="match status" value="1"/>
</dbReference>
<evidence type="ECO:0000256" key="1">
    <source>
        <dbReference type="ARBA" id="ARBA00022884"/>
    </source>
</evidence>
<dbReference type="PROSITE" id="PS51061">
    <property type="entry name" value="R3H"/>
    <property type="match status" value="1"/>
</dbReference>
<evidence type="ECO:0000313" key="3">
    <source>
        <dbReference type="EMBL" id="EGC84624.1"/>
    </source>
</evidence>
<feature type="domain" description="R3H" evidence="2">
    <location>
        <begin position="106"/>
        <end position="171"/>
    </location>
</feature>
<comment type="caution">
    <text evidence="3">The sequence shown here is derived from an EMBL/GenBank/DDBJ whole genome shotgun (WGS) entry which is preliminary data.</text>
</comment>
<dbReference type="RefSeq" id="WP_004816368.1">
    <property type="nucleotide sequence ID" value="NZ_AEXN01000010.1"/>
</dbReference>
<gene>
    <name evidence="3" type="ORF">HMPREF9246_1504</name>
</gene>
<dbReference type="Pfam" id="PF13083">
    <property type="entry name" value="KH_KhpA-B"/>
    <property type="match status" value="1"/>
</dbReference>
<dbReference type="InterPro" id="IPR009019">
    <property type="entry name" value="KH_sf_prok-type"/>
</dbReference>
<keyword evidence="1" id="KW-0694">RNA-binding</keyword>